<dbReference type="AlphaFoldDB" id="A0A811ZNA0"/>
<dbReference type="Proteomes" id="UP000645828">
    <property type="component" value="Unassembled WGS sequence"/>
</dbReference>
<organism evidence="2 3">
    <name type="scientific">Nyctereutes procyonoides</name>
    <name type="common">Raccoon dog</name>
    <name type="synonym">Canis procyonoides</name>
    <dbReference type="NCBI Taxonomy" id="34880"/>
    <lineage>
        <taxon>Eukaryota</taxon>
        <taxon>Metazoa</taxon>
        <taxon>Chordata</taxon>
        <taxon>Craniata</taxon>
        <taxon>Vertebrata</taxon>
        <taxon>Euteleostomi</taxon>
        <taxon>Mammalia</taxon>
        <taxon>Eutheria</taxon>
        <taxon>Laurasiatheria</taxon>
        <taxon>Carnivora</taxon>
        <taxon>Caniformia</taxon>
        <taxon>Canidae</taxon>
        <taxon>Nyctereutes</taxon>
    </lineage>
</organism>
<sequence length="231" mass="26313">MKEMLPPGCSKLHQEKLTLRITCILEFSSGVTEVTITEKSPVECHHGNEKITVLQNFYPMTNGFHMTWSMKLNDSISKLTQLNQSSVYLLPNTPTLADLEKPHFDSHSVIFELDPCNGNQKHSQDTEIWFLDRMLHQHFLTDTFTTYYHLLIISQVKQWFNMYKPITYNPNLLLDPSKEFKSKNKILLPKKRGPIQPAGGQKGPSGPPSTSKSSSSPGKWLEMSIPISPQQ</sequence>
<name>A0A811ZNA0_NYCPR</name>
<dbReference type="InterPro" id="IPR039231">
    <property type="entry name" value="TPGS2"/>
</dbReference>
<feature type="region of interest" description="Disordered" evidence="1">
    <location>
        <begin position="185"/>
        <end position="231"/>
    </location>
</feature>
<reference evidence="2" key="1">
    <citation type="submission" date="2020-12" db="EMBL/GenBank/DDBJ databases">
        <authorList>
            <consortium name="Molecular Ecology Group"/>
        </authorList>
    </citation>
    <scope>NUCLEOTIDE SEQUENCE</scope>
    <source>
        <strain evidence="2">TBG_1078</strain>
    </source>
</reference>
<keyword evidence="3" id="KW-1185">Reference proteome</keyword>
<gene>
    <name evidence="2" type="ORF">NYPRO_LOCUS23206</name>
</gene>
<evidence type="ECO:0000313" key="2">
    <source>
        <dbReference type="EMBL" id="CAD7690412.1"/>
    </source>
</evidence>
<dbReference type="PANTHER" id="PTHR31854">
    <property type="entry name" value="TUBULIN POLYGLUTAMYLASE COMPLEX SUBUNIT 2"/>
    <property type="match status" value="1"/>
</dbReference>
<feature type="compositionally biased region" description="Low complexity" evidence="1">
    <location>
        <begin position="208"/>
        <end position="219"/>
    </location>
</feature>
<accession>A0A811ZNA0</accession>
<protein>
    <submittedName>
        <fullName evidence="2">(raccoon dog) hypothetical protein</fullName>
    </submittedName>
</protein>
<evidence type="ECO:0000256" key="1">
    <source>
        <dbReference type="SAM" id="MobiDB-lite"/>
    </source>
</evidence>
<dbReference type="PANTHER" id="PTHR31854:SF2">
    <property type="entry name" value="TUBULIN POLYGLUTAMYLASE COMPLEX SUBUNIT 2"/>
    <property type="match status" value="1"/>
</dbReference>
<dbReference type="EMBL" id="CAJHUB010000770">
    <property type="protein sequence ID" value="CAD7690412.1"/>
    <property type="molecule type" value="Genomic_DNA"/>
</dbReference>
<proteinExistence type="predicted"/>
<comment type="caution">
    <text evidence="2">The sequence shown here is derived from an EMBL/GenBank/DDBJ whole genome shotgun (WGS) entry which is preliminary data.</text>
</comment>
<evidence type="ECO:0000313" key="3">
    <source>
        <dbReference type="Proteomes" id="UP000645828"/>
    </source>
</evidence>